<keyword evidence="1" id="KW-0812">Transmembrane</keyword>
<evidence type="ECO:0000313" key="3">
    <source>
        <dbReference type="Proteomes" id="UP000242637"/>
    </source>
</evidence>
<dbReference type="RefSeq" id="WP_154657625.1">
    <property type="nucleotide sequence ID" value="NZ_JAAFNI010000001.1"/>
</dbReference>
<organism evidence="2 3">
    <name type="scientific">Dermatophilus congolensis</name>
    <dbReference type="NCBI Taxonomy" id="1863"/>
    <lineage>
        <taxon>Bacteria</taxon>
        <taxon>Bacillati</taxon>
        <taxon>Actinomycetota</taxon>
        <taxon>Actinomycetes</taxon>
        <taxon>Micrococcales</taxon>
        <taxon>Dermatophilaceae</taxon>
        <taxon>Dermatophilus</taxon>
    </lineage>
</organism>
<keyword evidence="1" id="KW-0472">Membrane</keyword>
<keyword evidence="1" id="KW-1133">Transmembrane helix</keyword>
<evidence type="ECO:0000313" key="2">
    <source>
        <dbReference type="EMBL" id="SNV20387.1"/>
    </source>
</evidence>
<gene>
    <name evidence="2" type="ORF">SAMEA4475696_00996</name>
</gene>
<feature type="transmembrane region" description="Helical" evidence="1">
    <location>
        <begin position="6"/>
        <end position="27"/>
    </location>
</feature>
<keyword evidence="3" id="KW-1185">Reference proteome</keyword>
<name>A0A239VE20_9MICO</name>
<evidence type="ECO:0000256" key="1">
    <source>
        <dbReference type="SAM" id="Phobius"/>
    </source>
</evidence>
<dbReference type="GeneID" id="63460577"/>
<dbReference type="EMBL" id="LT906453">
    <property type="protein sequence ID" value="SNV20387.1"/>
    <property type="molecule type" value="Genomic_DNA"/>
</dbReference>
<dbReference type="Proteomes" id="UP000242637">
    <property type="component" value="Chromosome 1"/>
</dbReference>
<sequence>MSPIAIVMMTLFGSIIWGGLTTAIIYGSCGIETDAAKYLSAHPEIDA</sequence>
<dbReference type="STRING" id="1121387.GCA_000429885_01091"/>
<proteinExistence type="predicted"/>
<evidence type="ECO:0008006" key="4">
    <source>
        <dbReference type="Google" id="ProtNLM"/>
    </source>
</evidence>
<dbReference type="KEGG" id="dco:SAMEA4475696_0996"/>
<reference evidence="2 3" key="1">
    <citation type="submission" date="2017-06" db="EMBL/GenBank/DDBJ databases">
        <authorList>
            <consortium name="Pathogen Informatics"/>
        </authorList>
    </citation>
    <scope>NUCLEOTIDE SEQUENCE [LARGE SCALE GENOMIC DNA]</scope>
    <source>
        <strain evidence="2 3">NCTC13039</strain>
    </source>
</reference>
<accession>A0A239VE20</accession>
<dbReference type="AlphaFoldDB" id="A0A239VE20"/>
<protein>
    <recommendedName>
        <fullName evidence="4">MetS family NSS transporter small subunit</fullName>
    </recommendedName>
</protein>
<dbReference type="NCBIfam" id="NF033493">
    <property type="entry name" value="MetS_like_NSS"/>
    <property type="match status" value="1"/>
</dbReference>